<keyword evidence="9" id="KW-0902">Two-component regulatory system</keyword>
<comment type="subcellular location">
    <subcellularLocation>
        <location evidence="2">Cell membrane</location>
    </subcellularLocation>
</comment>
<dbReference type="CDD" id="cd00082">
    <property type="entry name" value="HisKA"/>
    <property type="match status" value="1"/>
</dbReference>
<feature type="transmembrane region" description="Helical" evidence="12">
    <location>
        <begin position="35"/>
        <end position="56"/>
    </location>
</feature>
<feature type="region of interest" description="Disordered" evidence="11">
    <location>
        <begin position="1"/>
        <end position="23"/>
    </location>
</feature>
<evidence type="ECO:0000256" key="2">
    <source>
        <dbReference type="ARBA" id="ARBA00004236"/>
    </source>
</evidence>
<dbReference type="Gene3D" id="6.10.340.10">
    <property type="match status" value="1"/>
</dbReference>
<dbReference type="GO" id="GO:0005886">
    <property type="term" value="C:plasma membrane"/>
    <property type="evidence" value="ECO:0007669"/>
    <property type="project" value="UniProtKB-SubCell"/>
</dbReference>
<name>A0A7Y9YK92_9ACTN</name>
<dbReference type="InterPro" id="IPR004358">
    <property type="entry name" value="Sig_transdc_His_kin-like_C"/>
</dbReference>
<keyword evidence="5 15" id="KW-0808">Transferase</keyword>
<dbReference type="InterPro" id="IPR003661">
    <property type="entry name" value="HisK_dim/P_dom"/>
</dbReference>
<evidence type="ECO:0000256" key="3">
    <source>
        <dbReference type="ARBA" id="ARBA00012438"/>
    </source>
</evidence>
<evidence type="ECO:0000259" key="14">
    <source>
        <dbReference type="PROSITE" id="PS50885"/>
    </source>
</evidence>
<dbReference type="PANTHER" id="PTHR45436:SF5">
    <property type="entry name" value="SENSOR HISTIDINE KINASE TRCS"/>
    <property type="match status" value="1"/>
</dbReference>
<evidence type="ECO:0000256" key="8">
    <source>
        <dbReference type="ARBA" id="ARBA00022989"/>
    </source>
</evidence>
<reference evidence="15 16" key="1">
    <citation type="submission" date="2020-07" db="EMBL/GenBank/DDBJ databases">
        <title>Sequencing the genomes of 1000 actinobacteria strains.</title>
        <authorList>
            <person name="Klenk H.-P."/>
        </authorList>
    </citation>
    <scope>NUCLEOTIDE SEQUENCE [LARGE SCALE GENOMIC DNA]</scope>
    <source>
        <strain evidence="15 16">DSM 18248</strain>
    </source>
</reference>
<feature type="transmembrane region" description="Helical" evidence="12">
    <location>
        <begin position="183"/>
        <end position="206"/>
    </location>
</feature>
<evidence type="ECO:0000256" key="1">
    <source>
        <dbReference type="ARBA" id="ARBA00000085"/>
    </source>
</evidence>
<dbReference type="SMART" id="SM00388">
    <property type="entry name" value="HisKA"/>
    <property type="match status" value="1"/>
</dbReference>
<dbReference type="GO" id="GO:0000155">
    <property type="term" value="F:phosphorelay sensor kinase activity"/>
    <property type="evidence" value="ECO:0007669"/>
    <property type="project" value="InterPro"/>
</dbReference>
<feature type="domain" description="Histidine kinase" evidence="13">
    <location>
        <begin position="267"/>
        <end position="477"/>
    </location>
</feature>
<dbReference type="SUPFAM" id="SSF55874">
    <property type="entry name" value="ATPase domain of HSP90 chaperone/DNA topoisomerase II/histidine kinase"/>
    <property type="match status" value="1"/>
</dbReference>
<keyword evidence="10 12" id="KW-0472">Membrane</keyword>
<dbReference type="Gene3D" id="1.10.287.130">
    <property type="match status" value="1"/>
</dbReference>
<evidence type="ECO:0000256" key="7">
    <source>
        <dbReference type="ARBA" id="ARBA00022777"/>
    </source>
</evidence>
<feature type="domain" description="HAMP" evidence="14">
    <location>
        <begin position="207"/>
        <end position="259"/>
    </location>
</feature>
<dbReference type="InterPro" id="IPR050428">
    <property type="entry name" value="TCS_sensor_his_kinase"/>
</dbReference>
<dbReference type="Pfam" id="PF00512">
    <property type="entry name" value="HisKA"/>
    <property type="match status" value="1"/>
</dbReference>
<sequence length="481" mass="50715">MSEPAAPAGTVAATGPGADGPAPRWHYRRSLASRITLLTTIAVGVAVAFVALGAFITTRVQLQSSLDSSLLERAQQAATQATLANSVRADIPPWALGAGDIRIAFIDLDHNPPVLSADSADDPKISLGDEELAVALRSTAYSLRTVETEAERFRVVAVPAGQDRQALVLAQSLEPQERVLAKLGFVSILFGVAGIITAGMAGWAVATNGLRPVRRLTGAVETIARTERLEPIAVEGDDEVARLATAFNQMLLALDHSRARQRQLVADAGHELRTPLTSLRTNIELLGQADGGGADLPPGAREELLDDVAAQIEELSQLVGDLVELARDEPLPTVVEALDLAEAVDHAVERVRRRAPSVAFEVEATPWVVRGEAGTLERAVTNLLDNAAKWSPPGGTVRVSLADGVLTVDDEGPGIAEQDLPHVFDRFYRSEESRAMPGSGLGLSIVAQAAERHAGRVHAERSPYGGARLVLALPGGPAPLA</sequence>
<keyword evidence="4" id="KW-0597">Phosphoprotein</keyword>
<dbReference type="PANTHER" id="PTHR45436">
    <property type="entry name" value="SENSOR HISTIDINE KINASE YKOH"/>
    <property type="match status" value="1"/>
</dbReference>
<dbReference type="Gene3D" id="3.30.565.10">
    <property type="entry name" value="Histidine kinase-like ATPase, C-terminal domain"/>
    <property type="match status" value="1"/>
</dbReference>
<dbReference type="CDD" id="cd00075">
    <property type="entry name" value="HATPase"/>
    <property type="match status" value="1"/>
</dbReference>
<dbReference type="Pfam" id="PF00672">
    <property type="entry name" value="HAMP"/>
    <property type="match status" value="1"/>
</dbReference>
<dbReference type="SUPFAM" id="SSF47384">
    <property type="entry name" value="Homodimeric domain of signal transducing histidine kinase"/>
    <property type="match status" value="1"/>
</dbReference>
<dbReference type="InterPro" id="IPR005467">
    <property type="entry name" value="His_kinase_dom"/>
</dbReference>
<evidence type="ECO:0000256" key="10">
    <source>
        <dbReference type="ARBA" id="ARBA00023136"/>
    </source>
</evidence>
<evidence type="ECO:0000313" key="16">
    <source>
        <dbReference type="Proteomes" id="UP000537326"/>
    </source>
</evidence>
<dbReference type="InterPro" id="IPR036097">
    <property type="entry name" value="HisK_dim/P_sf"/>
</dbReference>
<keyword evidence="8 12" id="KW-1133">Transmembrane helix</keyword>
<dbReference type="RefSeq" id="WP_179532498.1">
    <property type="nucleotide sequence ID" value="NZ_BAAAPP010000019.1"/>
</dbReference>
<evidence type="ECO:0000256" key="6">
    <source>
        <dbReference type="ARBA" id="ARBA00022692"/>
    </source>
</evidence>
<dbReference type="InterPro" id="IPR036890">
    <property type="entry name" value="HATPase_C_sf"/>
</dbReference>
<evidence type="ECO:0000256" key="9">
    <source>
        <dbReference type="ARBA" id="ARBA00023012"/>
    </source>
</evidence>
<evidence type="ECO:0000313" key="15">
    <source>
        <dbReference type="EMBL" id="NYI11870.1"/>
    </source>
</evidence>
<evidence type="ECO:0000256" key="11">
    <source>
        <dbReference type="SAM" id="MobiDB-lite"/>
    </source>
</evidence>
<organism evidence="15 16">
    <name type="scientific">Nocardioides marinus</name>
    <dbReference type="NCBI Taxonomy" id="374514"/>
    <lineage>
        <taxon>Bacteria</taxon>
        <taxon>Bacillati</taxon>
        <taxon>Actinomycetota</taxon>
        <taxon>Actinomycetes</taxon>
        <taxon>Propionibacteriales</taxon>
        <taxon>Nocardioidaceae</taxon>
        <taxon>Nocardioides</taxon>
    </lineage>
</organism>
<comment type="caution">
    <text evidence="15">The sequence shown here is derived from an EMBL/GenBank/DDBJ whole genome shotgun (WGS) entry which is preliminary data.</text>
</comment>
<keyword evidence="7 15" id="KW-0418">Kinase</keyword>
<dbReference type="EMBL" id="JACBZI010000001">
    <property type="protein sequence ID" value="NYI11870.1"/>
    <property type="molecule type" value="Genomic_DNA"/>
</dbReference>
<dbReference type="CDD" id="cd06225">
    <property type="entry name" value="HAMP"/>
    <property type="match status" value="1"/>
</dbReference>
<dbReference type="EC" id="2.7.13.3" evidence="3"/>
<proteinExistence type="predicted"/>
<evidence type="ECO:0000256" key="5">
    <source>
        <dbReference type="ARBA" id="ARBA00022679"/>
    </source>
</evidence>
<dbReference type="PROSITE" id="PS50885">
    <property type="entry name" value="HAMP"/>
    <property type="match status" value="1"/>
</dbReference>
<protein>
    <recommendedName>
        <fullName evidence="3">histidine kinase</fullName>
        <ecNumber evidence="3">2.7.13.3</ecNumber>
    </recommendedName>
</protein>
<dbReference type="SUPFAM" id="SSF158472">
    <property type="entry name" value="HAMP domain-like"/>
    <property type="match status" value="1"/>
</dbReference>
<evidence type="ECO:0000256" key="12">
    <source>
        <dbReference type="SAM" id="Phobius"/>
    </source>
</evidence>
<evidence type="ECO:0000256" key="4">
    <source>
        <dbReference type="ARBA" id="ARBA00022553"/>
    </source>
</evidence>
<dbReference type="SMART" id="SM00304">
    <property type="entry name" value="HAMP"/>
    <property type="match status" value="1"/>
</dbReference>
<dbReference type="Proteomes" id="UP000537326">
    <property type="component" value="Unassembled WGS sequence"/>
</dbReference>
<keyword evidence="6 12" id="KW-0812">Transmembrane</keyword>
<dbReference type="SMART" id="SM00387">
    <property type="entry name" value="HATPase_c"/>
    <property type="match status" value="1"/>
</dbReference>
<dbReference type="InterPro" id="IPR003660">
    <property type="entry name" value="HAMP_dom"/>
</dbReference>
<dbReference type="AlphaFoldDB" id="A0A7Y9YK92"/>
<dbReference type="Pfam" id="PF02518">
    <property type="entry name" value="HATPase_c"/>
    <property type="match status" value="1"/>
</dbReference>
<dbReference type="PRINTS" id="PR00344">
    <property type="entry name" value="BCTRLSENSOR"/>
</dbReference>
<comment type="catalytic activity">
    <reaction evidence="1">
        <text>ATP + protein L-histidine = ADP + protein N-phospho-L-histidine.</text>
        <dbReference type="EC" id="2.7.13.3"/>
    </reaction>
</comment>
<dbReference type="InterPro" id="IPR003594">
    <property type="entry name" value="HATPase_dom"/>
</dbReference>
<accession>A0A7Y9YK92</accession>
<gene>
    <name evidence="15" type="ORF">BKA05_003385</name>
</gene>
<evidence type="ECO:0000259" key="13">
    <source>
        <dbReference type="PROSITE" id="PS50109"/>
    </source>
</evidence>
<keyword evidence="16" id="KW-1185">Reference proteome</keyword>
<dbReference type="PROSITE" id="PS50109">
    <property type="entry name" value="HIS_KIN"/>
    <property type="match status" value="1"/>
</dbReference>